<dbReference type="Gene3D" id="2.30.110.50">
    <property type="match status" value="1"/>
</dbReference>
<dbReference type="Pfam" id="PF05954">
    <property type="entry name" value="Phage_GPD"/>
    <property type="match status" value="1"/>
</dbReference>
<evidence type="ECO:0000313" key="3">
    <source>
        <dbReference type="Proteomes" id="UP000182248"/>
    </source>
</evidence>
<dbReference type="EMBL" id="FPJE01000023">
    <property type="protein sequence ID" value="SFW70368.1"/>
    <property type="molecule type" value="Genomic_DNA"/>
</dbReference>
<dbReference type="OrthoDB" id="727155at2"/>
<dbReference type="STRING" id="1150368.SAMN02927921_03457"/>
<dbReference type="SUPFAM" id="SSF69349">
    <property type="entry name" value="Phage fibre proteins"/>
    <property type="match status" value="1"/>
</dbReference>
<dbReference type="InterPro" id="IPR006531">
    <property type="entry name" value="Gp5/Vgr_OB"/>
</dbReference>
<dbReference type="RefSeq" id="WP_072318701.1">
    <property type="nucleotide sequence ID" value="NZ_FPJE01000023.1"/>
</dbReference>
<dbReference type="SUPFAM" id="SSF69279">
    <property type="entry name" value="Phage tail proteins"/>
    <property type="match status" value="1"/>
</dbReference>
<protein>
    <submittedName>
        <fullName evidence="2">Rhs element Vgr protein</fullName>
    </submittedName>
</protein>
<dbReference type="InterPro" id="IPR037026">
    <property type="entry name" value="Vgr_OB-fold_dom_sf"/>
</dbReference>
<gene>
    <name evidence="2" type="ORF">SAMN02927921_03457</name>
</gene>
<reference evidence="2 3" key="1">
    <citation type="submission" date="2016-11" db="EMBL/GenBank/DDBJ databases">
        <authorList>
            <person name="Jaros S."/>
            <person name="Januszkiewicz K."/>
            <person name="Wedrychowicz H."/>
        </authorList>
    </citation>
    <scope>NUCLEOTIDE SEQUENCE [LARGE SCALE GENOMIC DNA]</scope>
    <source>
        <strain evidence="2 3">CGMCC 1.12145</strain>
    </source>
</reference>
<name>A0A1K1RE88_9FLAO</name>
<evidence type="ECO:0000259" key="1">
    <source>
        <dbReference type="Pfam" id="PF04717"/>
    </source>
</evidence>
<proteinExistence type="predicted"/>
<dbReference type="Pfam" id="PF04717">
    <property type="entry name" value="Phage_base_V"/>
    <property type="match status" value="1"/>
</dbReference>
<dbReference type="Gene3D" id="3.55.50.10">
    <property type="entry name" value="Baseplate protein-like domains"/>
    <property type="match status" value="1"/>
</dbReference>
<dbReference type="Gene3D" id="4.10.220.110">
    <property type="match status" value="1"/>
</dbReference>
<dbReference type="AlphaFoldDB" id="A0A1K1RE88"/>
<dbReference type="SUPFAM" id="SSF69255">
    <property type="entry name" value="gp5 N-terminal domain-like"/>
    <property type="match status" value="1"/>
</dbReference>
<dbReference type="Gene3D" id="2.40.50.230">
    <property type="entry name" value="Gp5 N-terminal domain"/>
    <property type="match status" value="1"/>
</dbReference>
<evidence type="ECO:0000313" key="2">
    <source>
        <dbReference type="EMBL" id="SFW70368.1"/>
    </source>
</evidence>
<accession>A0A1K1RE88</accession>
<dbReference type="Proteomes" id="UP000182248">
    <property type="component" value="Unassembled WGS sequence"/>
</dbReference>
<keyword evidence="3" id="KW-1185">Reference proteome</keyword>
<organism evidence="2 3">
    <name type="scientific">Sinomicrobium oceani</name>
    <dbReference type="NCBI Taxonomy" id="1150368"/>
    <lineage>
        <taxon>Bacteria</taxon>
        <taxon>Pseudomonadati</taxon>
        <taxon>Bacteroidota</taxon>
        <taxon>Flavobacteriia</taxon>
        <taxon>Flavobacteriales</taxon>
        <taxon>Flavobacteriaceae</taxon>
        <taxon>Sinomicrobium</taxon>
    </lineage>
</organism>
<feature type="domain" description="Gp5/Type VI secretion system Vgr protein OB-fold" evidence="1">
    <location>
        <begin position="375"/>
        <end position="446"/>
    </location>
</feature>
<sequence length="612" mass="66603">MAIQTNIRIAINGELLTRFSTIAIAQQLRAHHVFSIKQSLPKEFISQAIDKAQNYMGQPVHIEIKSKSLQKETSPLVFKGLITDVSVDRSKGAAGEIVISGTSPTVKLDGVPNTRSHIGKELSAIVRDTVGALKDAVNLNVQIARDTALDYTVQYKESDFGFLCRMAKKKGAWFYYNGTELVFGKPVSESFDLVYGQNITKFNRHLSIKPLGFRYTAYDAENAQVQRTASGEIGYEAQGLSQAMIRASQSAFTDNGASSYYHHQVSAGNIQSHMHDRVKMQLHGQVAGLVVAKGISTETGLRPGDVVSIKEPMFSLTGDPADGVKEDAFGSYYITSITHICDETGNYTNEFNGVPDTVEVPPYTDVLTPPVAETQPAMVTDNNDPKGLGRVKVKFHWDYESPWIRMVQPHGGGSKGFYFIPEIGEEVLVSYEGGNAEKPYIVGTMYNGNQKSGYATANNDLKVIHSRSGTKIKMNDAEGSIFIEDPSGNTWFMDGQGNISVNAPKNFNLTAGENITISAGKDVSVSAGGNMTNSANEDIAVTAGKDISQSAAGTITEMSDERTEIVENDFLRQANTSNEIANEISMFSEGENMTMQSGSTIEFNSAEKSKLF</sequence>